<protein>
    <submittedName>
        <fullName evidence="2">Ovule protein</fullName>
    </submittedName>
</protein>
<reference evidence="2" key="1">
    <citation type="submission" date="2016-11" db="UniProtKB">
        <authorList>
            <consortium name="WormBaseParasite"/>
        </authorList>
    </citation>
    <scope>IDENTIFICATION</scope>
</reference>
<dbReference type="WBParaSite" id="Hba_12340">
    <property type="protein sequence ID" value="Hba_12340"/>
    <property type="gene ID" value="Hba_12340"/>
</dbReference>
<dbReference type="Proteomes" id="UP000095283">
    <property type="component" value="Unplaced"/>
</dbReference>
<accession>A0A1I7X421</accession>
<sequence length="92" mass="10312">MKRSVSLDNTNMDTLIDMMWETECKCYERLFLVTSLLDTPHLNPSGHLWDTSLCGDCGHRINTMCSLDKITTGTSFGQGSSKSTQMRSLLCT</sequence>
<organism evidence="1 2">
    <name type="scientific">Heterorhabditis bacteriophora</name>
    <name type="common">Entomopathogenic nematode worm</name>
    <dbReference type="NCBI Taxonomy" id="37862"/>
    <lineage>
        <taxon>Eukaryota</taxon>
        <taxon>Metazoa</taxon>
        <taxon>Ecdysozoa</taxon>
        <taxon>Nematoda</taxon>
        <taxon>Chromadorea</taxon>
        <taxon>Rhabditida</taxon>
        <taxon>Rhabditina</taxon>
        <taxon>Rhabditomorpha</taxon>
        <taxon>Strongyloidea</taxon>
        <taxon>Heterorhabditidae</taxon>
        <taxon>Heterorhabditis</taxon>
    </lineage>
</organism>
<keyword evidence="1" id="KW-1185">Reference proteome</keyword>
<proteinExistence type="predicted"/>
<evidence type="ECO:0000313" key="2">
    <source>
        <dbReference type="WBParaSite" id="Hba_12340"/>
    </source>
</evidence>
<evidence type="ECO:0000313" key="1">
    <source>
        <dbReference type="Proteomes" id="UP000095283"/>
    </source>
</evidence>
<name>A0A1I7X421_HETBA</name>
<dbReference type="AlphaFoldDB" id="A0A1I7X421"/>